<keyword evidence="2" id="KW-1185">Reference proteome</keyword>
<reference evidence="1" key="2">
    <citation type="submission" date="2023-06" db="EMBL/GenBank/DDBJ databases">
        <authorList>
            <consortium name="Lawrence Berkeley National Laboratory"/>
            <person name="Mondo S.J."/>
            <person name="Hensen N."/>
            <person name="Bonometti L."/>
            <person name="Westerberg I."/>
            <person name="Brannstrom I.O."/>
            <person name="Guillou S."/>
            <person name="Cros-Aarteil S."/>
            <person name="Calhoun S."/>
            <person name="Haridas S."/>
            <person name="Kuo A."/>
            <person name="Pangilinan J."/>
            <person name="Riley R."/>
            <person name="Labutti K."/>
            <person name="Andreopoulos B."/>
            <person name="Lipzen A."/>
            <person name="Chen C."/>
            <person name="Yanf M."/>
            <person name="Daum C."/>
            <person name="Ng V."/>
            <person name="Clum A."/>
            <person name="Steindorff A."/>
            <person name="Ohm R."/>
            <person name="Martin F."/>
            <person name="Silar P."/>
            <person name="Natvig D."/>
            <person name="Lalanne C."/>
            <person name="Gautier V."/>
            <person name="Ament-Velasquez S.L."/>
            <person name="Kruys A."/>
            <person name="Hutchinson M.I."/>
            <person name="Powell A.J."/>
            <person name="Barry K."/>
            <person name="Miller A.N."/>
            <person name="Grigoriev I.V."/>
            <person name="Debuchy R."/>
            <person name="Gladieux P."/>
            <person name="Thoren M.H."/>
            <person name="Johannesson H."/>
        </authorList>
    </citation>
    <scope>NUCLEOTIDE SEQUENCE</scope>
    <source>
        <strain evidence="1">PSN324</strain>
    </source>
</reference>
<evidence type="ECO:0000313" key="1">
    <source>
        <dbReference type="EMBL" id="KAK4457229.1"/>
    </source>
</evidence>
<evidence type="ECO:0000313" key="2">
    <source>
        <dbReference type="Proteomes" id="UP001321749"/>
    </source>
</evidence>
<protein>
    <recommendedName>
        <fullName evidence="3">SprT-like domain-containing protein</fullName>
    </recommendedName>
</protein>
<sequence length="376" mass="42674">MSGTTYLSGLRVFRQRSRQVGAAVGSEFELLGAQSLTFKTVASLAGFALDLLRSRPNHIVFKSLTNRILDERDLHQAPMKLYKEGKSDDIVTTFLEDIRCSFPHIVVTDVGHIAVMNGRTTKRNCDAGNNFYPQKSGVIELNAILVGKLVDAVAAIKANRRSSPSTYDMEVYRALHVRLGITLAHELVHLYTHYLVRRQQSHTPPNITYGPYGDDRKGESGRYWEERLFGGYIDMQDKVEPDPSDSRKLVRGPPVIGIWDGHQRKLWQIRTKALDDLLGREFSKYLGDQLIDHAGATSALRPERWNDSRYYLDPFTDPRDRAREKDRAGGWELSAAQVNYLVSEQVRDHAPKYAVSRTELQRFSNDPTLAVTLRVM</sequence>
<gene>
    <name evidence="1" type="ORF">QBC42DRAFT_301328</name>
</gene>
<evidence type="ECO:0008006" key="3">
    <source>
        <dbReference type="Google" id="ProtNLM"/>
    </source>
</evidence>
<accession>A0AAV9HAM4</accession>
<name>A0AAV9HAM4_9PEZI</name>
<organism evidence="1 2">
    <name type="scientific">Cladorrhinum samala</name>
    <dbReference type="NCBI Taxonomy" id="585594"/>
    <lineage>
        <taxon>Eukaryota</taxon>
        <taxon>Fungi</taxon>
        <taxon>Dikarya</taxon>
        <taxon>Ascomycota</taxon>
        <taxon>Pezizomycotina</taxon>
        <taxon>Sordariomycetes</taxon>
        <taxon>Sordariomycetidae</taxon>
        <taxon>Sordariales</taxon>
        <taxon>Podosporaceae</taxon>
        <taxon>Cladorrhinum</taxon>
    </lineage>
</organism>
<comment type="caution">
    <text evidence="1">The sequence shown here is derived from an EMBL/GenBank/DDBJ whole genome shotgun (WGS) entry which is preliminary data.</text>
</comment>
<dbReference type="Proteomes" id="UP001321749">
    <property type="component" value="Unassembled WGS sequence"/>
</dbReference>
<dbReference type="EMBL" id="MU865127">
    <property type="protein sequence ID" value="KAK4457229.1"/>
    <property type="molecule type" value="Genomic_DNA"/>
</dbReference>
<proteinExistence type="predicted"/>
<reference evidence="1" key="1">
    <citation type="journal article" date="2023" name="Mol. Phylogenet. Evol.">
        <title>Genome-scale phylogeny and comparative genomics of the fungal order Sordariales.</title>
        <authorList>
            <person name="Hensen N."/>
            <person name="Bonometti L."/>
            <person name="Westerberg I."/>
            <person name="Brannstrom I.O."/>
            <person name="Guillou S."/>
            <person name="Cros-Aarteil S."/>
            <person name="Calhoun S."/>
            <person name="Haridas S."/>
            <person name="Kuo A."/>
            <person name="Mondo S."/>
            <person name="Pangilinan J."/>
            <person name="Riley R."/>
            <person name="LaButti K."/>
            <person name="Andreopoulos B."/>
            <person name="Lipzen A."/>
            <person name="Chen C."/>
            <person name="Yan M."/>
            <person name="Daum C."/>
            <person name="Ng V."/>
            <person name="Clum A."/>
            <person name="Steindorff A."/>
            <person name="Ohm R.A."/>
            <person name="Martin F."/>
            <person name="Silar P."/>
            <person name="Natvig D.O."/>
            <person name="Lalanne C."/>
            <person name="Gautier V."/>
            <person name="Ament-Velasquez S.L."/>
            <person name="Kruys A."/>
            <person name="Hutchinson M.I."/>
            <person name="Powell A.J."/>
            <person name="Barry K."/>
            <person name="Miller A.N."/>
            <person name="Grigoriev I.V."/>
            <person name="Debuchy R."/>
            <person name="Gladieux P."/>
            <person name="Hiltunen Thoren M."/>
            <person name="Johannesson H."/>
        </authorList>
    </citation>
    <scope>NUCLEOTIDE SEQUENCE</scope>
    <source>
        <strain evidence="1">PSN324</strain>
    </source>
</reference>
<dbReference type="AlphaFoldDB" id="A0AAV9HAM4"/>